<keyword evidence="3" id="KW-0175">Coiled coil</keyword>
<dbReference type="GO" id="GO:0000226">
    <property type="term" value="P:microtubule cytoskeleton organization"/>
    <property type="evidence" value="ECO:0007669"/>
    <property type="project" value="InterPro"/>
</dbReference>
<comment type="caution">
    <text evidence="5">The sequence shown here is derived from an EMBL/GenBank/DDBJ whole genome shotgun (WGS) entry which is preliminary data.</text>
</comment>
<proteinExistence type="inferred from homology"/>
<evidence type="ECO:0000313" key="5">
    <source>
        <dbReference type="EMBL" id="RWR80584.1"/>
    </source>
</evidence>
<feature type="coiled-coil region" evidence="3">
    <location>
        <begin position="156"/>
        <end position="183"/>
    </location>
</feature>
<keyword evidence="6" id="KW-1185">Reference proteome</keyword>
<organism evidence="5 6">
    <name type="scientific">Cinnamomum micranthum f. kanehirae</name>
    <dbReference type="NCBI Taxonomy" id="337451"/>
    <lineage>
        <taxon>Eukaryota</taxon>
        <taxon>Viridiplantae</taxon>
        <taxon>Streptophyta</taxon>
        <taxon>Embryophyta</taxon>
        <taxon>Tracheophyta</taxon>
        <taxon>Spermatophyta</taxon>
        <taxon>Magnoliopsida</taxon>
        <taxon>Magnoliidae</taxon>
        <taxon>Laurales</taxon>
        <taxon>Lauraceae</taxon>
        <taxon>Cinnamomum</taxon>
    </lineage>
</organism>
<feature type="coiled-coil region" evidence="3">
    <location>
        <begin position="49"/>
        <end position="76"/>
    </location>
</feature>
<evidence type="ECO:0000256" key="2">
    <source>
        <dbReference type="ARBA" id="ARBA00022701"/>
    </source>
</evidence>
<dbReference type="GO" id="GO:0005874">
    <property type="term" value="C:microtubule"/>
    <property type="evidence" value="ECO:0007669"/>
    <property type="project" value="UniProtKB-KW"/>
</dbReference>
<sequence>MSNLPKDQILQMETTCGSLLYELQIIWDEVGESDAERDKLLLELEQECLEVYRRKVDRANRLRAQLRQAIADSEAELAAICSAMGERPVHLRQSDQNTGNLKEELRVIIPQLEEMRKRKNDRLSQFNEVVEQIQKISKEIFGPGDYTPSDIVVDQNDLSIRKLDELHKQLEALQKKKSDRLKQVLDHLNRLNSLCLVLGMDFQHMVGEIHPSLDDNEASMSISDETIKRLTVAIQRLREIKIQRMQKLQDLATTMLELWNLMDTPLEEQQMFQNVTCNIAASEHEMKEPGTLSVDFINYVRFFLFWHLLCRRLSSITKIRDKFVMQVEAEVLRLEELKASKMKELVLKKRSELDEICRQTHLIPEADSSMEYAIEAIESGTIDPSCVLEQVEVQIAKVKEEAFNRKEILEKVEKWLAACEEESWLEEYNRDENRYNAGRGAHLTLKRAEKARALVAKLPALGRLQGYLINLCELHHFFLIAMPAGIAIVEALACKITTWERERGVDFTYDGVRLLSMLEEYTILRQEKEQEQRRQRDQKRLQGQLIAEQEALFGSKPSPSKPLSSKKPPRTSTGSANRRMSLGGALLQTPKFDPHSGKHGLVGIASRPNRKDDGVATLSADRRGLDVVGLPMKKHSFETEALIRKPLSQVTALSSKANTGNAPEGLNISHNRPPAKAVVSNNMLATTPSKQTFVTNEENRNPEVTSSLMPTTPLRLSESTQTATTPVCSAVLSASSVEEIQPPLTPEEMPILVPPTPSTVSVPMQMSMTPASASIPFETGALKMPEETEYSFEERRAGFIVPMTHLKSVQV</sequence>
<evidence type="ECO:0000256" key="1">
    <source>
        <dbReference type="ARBA" id="ARBA00006187"/>
    </source>
</evidence>
<dbReference type="GO" id="GO:0005737">
    <property type="term" value="C:cytoplasm"/>
    <property type="evidence" value="ECO:0007669"/>
    <property type="project" value="TreeGrafter"/>
</dbReference>
<dbReference type="EMBL" id="QPKB01000003">
    <property type="protein sequence ID" value="RWR80584.1"/>
    <property type="molecule type" value="Genomic_DNA"/>
</dbReference>
<dbReference type="GO" id="GO:0008017">
    <property type="term" value="F:microtubule binding"/>
    <property type="evidence" value="ECO:0007669"/>
    <property type="project" value="InterPro"/>
</dbReference>
<name>A0A3S3NIX6_9MAGN</name>
<feature type="region of interest" description="Disordered" evidence="4">
    <location>
        <begin position="551"/>
        <end position="578"/>
    </location>
</feature>
<accession>A0A3S3NIX6</accession>
<dbReference type="PANTHER" id="PTHR19321">
    <property type="entry name" value="PROTEIN REGULATOR OF CYTOKINESIS 1 PRC1-RELATED"/>
    <property type="match status" value="1"/>
</dbReference>
<protein>
    <submittedName>
        <fullName evidence="5">Microtubule-associated protein</fullName>
    </submittedName>
</protein>
<evidence type="ECO:0000313" key="6">
    <source>
        <dbReference type="Proteomes" id="UP000283530"/>
    </source>
</evidence>
<dbReference type="AlphaFoldDB" id="A0A3S3NIX6"/>
<dbReference type="InterPro" id="IPR007145">
    <property type="entry name" value="MAP65_Ase1_PRC1"/>
</dbReference>
<dbReference type="STRING" id="337451.A0A3S3NIX6"/>
<dbReference type="PANTHER" id="PTHR19321:SF7">
    <property type="entry name" value="65-KDA MICROTUBULE-ASSOCIATED PROTEIN 3"/>
    <property type="match status" value="1"/>
</dbReference>
<dbReference type="Pfam" id="PF03999">
    <property type="entry name" value="MAP65_ASE1"/>
    <property type="match status" value="2"/>
</dbReference>
<gene>
    <name evidence="5" type="ORF">CKAN_00923000</name>
</gene>
<dbReference type="Proteomes" id="UP000283530">
    <property type="component" value="Unassembled WGS sequence"/>
</dbReference>
<dbReference type="OrthoDB" id="642895at2759"/>
<evidence type="ECO:0000256" key="4">
    <source>
        <dbReference type="SAM" id="MobiDB-lite"/>
    </source>
</evidence>
<feature type="compositionally biased region" description="Low complexity" evidence="4">
    <location>
        <begin position="555"/>
        <end position="566"/>
    </location>
</feature>
<keyword evidence="2" id="KW-0493">Microtubule</keyword>
<dbReference type="Gene3D" id="1.20.58.1520">
    <property type="match status" value="1"/>
</dbReference>
<reference evidence="5 6" key="1">
    <citation type="journal article" date="2019" name="Nat. Plants">
        <title>Stout camphor tree genome fills gaps in understanding of flowering plant genome evolution.</title>
        <authorList>
            <person name="Chaw S.M."/>
            <person name="Liu Y.C."/>
            <person name="Wu Y.W."/>
            <person name="Wang H.Y."/>
            <person name="Lin C.I."/>
            <person name="Wu C.S."/>
            <person name="Ke H.M."/>
            <person name="Chang L.Y."/>
            <person name="Hsu C.Y."/>
            <person name="Yang H.T."/>
            <person name="Sudianto E."/>
            <person name="Hsu M.H."/>
            <person name="Wu K.P."/>
            <person name="Wang L.N."/>
            <person name="Leebens-Mack J.H."/>
            <person name="Tsai I.J."/>
        </authorList>
    </citation>
    <scope>NUCLEOTIDE SEQUENCE [LARGE SCALE GENOMIC DNA]</scope>
    <source>
        <strain evidence="6">cv. Chaw 1501</strain>
        <tissue evidence="5">Young leaves</tissue>
    </source>
</reference>
<evidence type="ECO:0000256" key="3">
    <source>
        <dbReference type="SAM" id="Coils"/>
    </source>
</evidence>
<dbReference type="GO" id="GO:0005819">
    <property type="term" value="C:spindle"/>
    <property type="evidence" value="ECO:0007669"/>
    <property type="project" value="TreeGrafter"/>
</dbReference>
<comment type="similarity">
    <text evidence="1">Belongs to the MAP65/ASE1 family.</text>
</comment>